<evidence type="ECO:0000313" key="2">
    <source>
        <dbReference type="Proteomes" id="UP000198243"/>
    </source>
</evidence>
<organism evidence="1 2">
    <name type="scientific">Micromonospora coriariae</name>
    <dbReference type="NCBI Taxonomy" id="285665"/>
    <lineage>
        <taxon>Bacteria</taxon>
        <taxon>Bacillati</taxon>
        <taxon>Actinomycetota</taxon>
        <taxon>Actinomycetes</taxon>
        <taxon>Micromonosporales</taxon>
        <taxon>Micromonosporaceae</taxon>
        <taxon>Micromonospora</taxon>
    </lineage>
</organism>
<dbReference type="Proteomes" id="UP000198243">
    <property type="component" value="Chromosome I"/>
</dbReference>
<keyword evidence="2" id="KW-1185">Reference proteome</keyword>
<dbReference type="EMBL" id="LT607412">
    <property type="protein sequence ID" value="SCF09201.1"/>
    <property type="molecule type" value="Genomic_DNA"/>
</dbReference>
<accession>A0A1C4XM24</accession>
<reference evidence="2" key="1">
    <citation type="submission" date="2016-06" db="EMBL/GenBank/DDBJ databases">
        <authorList>
            <person name="Varghese N."/>
            <person name="Submissions Spin"/>
        </authorList>
    </citation>
    <scope>NUCLEOTIDE SEQUENCE [LARGE SCALE GENOMIC DNA]</scope>
    <source>
        <strain evidence="2">DSM 44875</strain>
    </source>
</reference>
<gene>
    <name evidence="1" type="ORF">GA0070607_5440</name>
</gene>
<name>A0A1C4XM24_9ACTN</name>
<proteinExistence type="predicted"/>
<dbReference type="AlphaFoldDB" id="A0A1C4XM24"/>
<evidence type="ECO:0000313" key="1">
    <source>
        <dbReference type="EMBL" id="SCF09201.1"/>
    </source>
</evidence>
<protein>
    <submittedName>
        <fullName evidence="1">Uncharacterized protein</fullName>
    </submittedName>
</protein>
<sequence>MKPPFALSMSLADFASIRFAISPAWELVVSLRVLRDPGAHAVHLPWVTRHRAAVLAAPDLRDLRNLVIAPDHKLPGFLAPAPHPPVAEPEAEAEFAAVRQTSAAIVRQELETV</sequence>